<comment type="cofactor">
    <cofactor evidence="1">
        <name>FMN</name>
        <dbReference type="ChEBI" id="CHEBI:58210"/>
    </cofactor>
</comment>
<feature type="domain" description="NADH:flavin oxidoreductase/NADH oxidase N-terminal" evidence="7">
    <location>
        <begin position="1"/>
        <end position="199"/>
    </location>
</feature>
<sequence>MTPADIEGVVQAFAEAARRAVRAGFQCVEIHMAHGYLLHQFLSPVSNRRNDAYGGSLDNRMRLPLAVAVAVRAAMPPGLPLLVRISATDWGNPLLDGPSWDLPQSVALCRRLREEAGVDLVDVSSGGSLPRGVPVGPGYQVPFADRIRREAGVAVGAVGLITGAAQAEAVLQEGKADAIFIGRELLRDPHWPLRAAAELGYEGDAARYPRQYDRGRFPVASRR</sequence>
<evidence type="ECO:0000256" key="5">
    <source>
        <dbReference type="ARBA" id="ARBA00022857"/>
    </source>
</evidence>
<dbReference type="SUPFAM" id="SSF51395">
    <property type="entry name" value="FMN-linked oxidoreductases"/>
    <property type="match status" value="1"/>
</dbReference>
<dbReference type="Pfam" id="PF00724">
    <property type="entry name" value="Oxidored_FMN"/>
    <property type="match status" value="1"/>
</dbReference>
<name>A0A2J7ZRM9_9CHLO</name>
<proteinExistence type="inferred from homology"/>
<dbReference type="Proteomes" id="UP000236333">
    <property type="component" value="Unassembled WGS sequence"/>
</dbReference>
<dbReference type="OrthoDB" id="1663137at2759"/>
<evidence type="ECO:0000256" key="1">
    <source>
        <dbReference type="ARBA" id="ARBA00001917"/>
    </source>
</evidence>
<comment type="similarity">
    <text evidence="2">Belongs to the NADH:flavin oxidoreductase/NADH oxidase family.</text>
</comment>
<evidence type="ECO:0000313" key="9">
    <source>
        <dbReference type="Proteomes" id="UP000236333"/>
    </source>
</evidence>
<keyword evidence="3" id="KW-0285">Flavoprotein</keyword>
<evidence type="ECO:0000256" key="2">
    <source>
        <dbReference type="ARBA" id="ARBA00005979"/>
    </source>
</evidence>
<organism evidence="8 9">
    <name type="scientific">Tetrabaena socialis</name>
    <dbReference type="NCBI Taxonomy" id="47790"/>
    <lineage>
        <taxon>Eukaryota</taxon>
        <taxon>Viridiplantae</taxon>
        <taxon>Chlorophyta</taxon>
        <taxon>core chlorophytes</taxon>
        <taxon>Chlorophyceae</taxon>
        <taxon>CS clade</taxon>
        <taxon>Chlamydomonadales</taxon>
        <taxon>Tetrabaenaceae</taxon>
        <taxon>Tetrabaena</taxon>
    </lineage>
</organism>
<dbReference type="InterPro" id="IPR013785">
    <property type="entry name" value="Aldolase_TIM"/>
</dbReference>
<dbReference type="AlphaFoldDB" id="A0A2J7ZRM9"/>
<dbReference type="GO" id="GO:0050661">
    <property type="term" value="F:NADP binding"/>
    <property type="evidence" value="ECO:0007669"/>
    <property type="project" value="InterPro"/>
</dbReference>
<dbReference type="Gene3D" id="3.20.20.70">
    <property type="entry name" value="Aldolase class I"/>
    <property type="match status" value="1"/>
</dbReference>
<protein>
    <submittedName>
        <fullName evidence="8">NADPH dehydrogenase</fullName>
    </submittedName>
</protein>
<dbReference type="GO" id="GO:0003959">
    <property type="term" value="F:NADPH dehydrogenase activity"/>
    <property type="evidence" value="ECO:0007669"/>
    <property type="project" value="InterPro"/>
</dbReference>
<evidence type="ECO:0000313" key="8">
    <source>
        <dbReference type="EMBL" id="PNH02923.1"/>
    </source>
</evidence>
<keyword evidence="6" id="KW-0560">Oxidoreductase</keyword>
<dbReference type="EMBL" id="PGGS01000574">
    <property type="protein sequence ID" value="PNH02923.1"/>
    <property type="molecule type" value="Genomic_DNA"/>
</dbReference>
<evidence type="ECO:0000259" key="7">
    <source>
        <dbReference type="Pfam" id="PF00724"/>
    </source>
</evidence>
<keyword evidence="9" id="KW-1185">Reference proteome</keyword>
<comment type="caution">
    <text evidence="8">The sequence shown here is derived from an EMBL/GenBank/DDBJ whole genome shotgun (WGS) entry which is preliminary data.</text>
</comment>
<dbReference type="PANTHER" id="PTHR43303">
    <property type="entry name" value="NADPH DEHYDROGENASE C23G7.10C-RELATED"/>
    <property type="match status" value="1"/>
</dbReference>
<evidence type="ECO:0000256" key="3">
    <source>
        <dbReference type="ARBA" id="ARBA00022630"/>
    </source>
</evidence>
<keyword evidence="5" id="KW-0521">NADP</keyword>
<keyword evidence="4" id="KW-0288">FMN</keyword>
<dbReference type="GO" id="GO:0010181">
    <property type="term" value="F:FMN binding"/>
    <property type="evidence" value="ECO:0007669"/>
    <property type="project" value="InterPro"/>
</dbReference>
<evidence type="ECO:0000256" key="4">
    <source>
        <dbReference type="ARBA" id="ARBA00022643"/>
    </source>
</evidence>
<dbReference type="PANTHER" id="PTHR43303:SF4">
    <property type="entry name" value="NADPH DEHYDROGENASE C23G7.10C-RELATED"/>
    <property type="match status" value="1"/>
</dbReference>
<accession>A0A2J7ZRM9</accession>
<dbReference type="InterPro" id="IPR001155">
    <property type="entry name" value="OxRdtase_FMN_N"/>
</dbReference>
<reference evidence="8 9" key="1">
    <citation type="journal article" date="2017" name="Mol. Biol. Evol.">
        <title>The 4-celled Tetrabaena socialis nuclear genome reveals the essential components for genetic control of cell number at the origin of multicellularity in the volvocine lineage.</title>
        <authorList>
            <person name="Featherston J."/>
            <person name="Arakaki Y."/>
            <person name="Hanschen E.R."/>
            <person name="Ferris P.J."/>
            <person name="Michod R.E."/>
            <person name="Olson B.J.S.C."/>
            <person name="Nozaki H."/>
            <person name="Durand P.M."/>
        </authorList>
    </citation>
    <scope>NUCLEOTIDE SEQUENCE [LARGE SCALE GENOMIC DNA]</scope>
    <source>
        <strain evidence="8 9">NIES-571</strain>
    </source>
</reference>
<dbReference type="InterPro" id="IPR044152">
    <property type="entry name" value="YqjM-like"/>
</dbReference>
<gene>
    <name evidence="8" type="ORF">TSOC_011048</name>
</gene>
<evidence type="ECO:0000256" key="6">
    <source>
        <dbReference type="ARBA" id="ARBA00023002"/>
    </source>
</evidence>